<evidence type="ECO:0000313" key="8">
    <source>
        <dbReference type="EMBL" id="PWK19670.1"/>
    </source>
</evidence>
<dbReference type="Gene3D" id="3.40.109.10">
    <property type="entry name" value="NADH Oxidase"/>
    <property type="match status" value="1"/>
</dbReference>
<evidence type="ECO:0000256" key="6">
    <source>
        <dbReference type="ARBA" id="ARBA00023002"/>
    </source>
</evidence>
<feature type="domain" description="Nitroreductase" evidence="7">
    <location>
        <begin position="8"/>
        <end position="185"/>
    </location>
</feature>
<dbReference type="Pfam" id="PF00881">
    <property type="entry name" value="Nitroreductase"/>
    <property type="match status" value="1"/>
</dbReference>
<evidence type="ECO:0000256" key="2">
    <source>
        <dbReference type="ARBA" id="ARBA00007118"/>
    </source>
</evidence>
<dbReference type="InterPro" id="IPR000415">
    <property type="entry name" value="Nitroreductase-like"/>
</dbReference>
<dbReference type="AlphaFoldDB" id="A0A316E9W9"/>
<comment type="caution">
    <text evidence="8">The sequence shown here is derived from an EMBL/GenBank/DDBJ whole genome shotgun (WGS) entry which is preliminary data.</text>
</comment>
<keyword evidence="9" id="KW-1185">Reference proteome</keyword>
<keyword evidence="3" id="KW-0285">Flavoprotein</keyword>
<sequence length="212" mass="24342">MDIIHHLQWRYATKSFDSSKYIAEEKLNVLYQAFNLTATSYGLQPIKLVVIKNKELQSDLVKHSMNQVQIAQASHLLIFCIESNIDEEFVLEYFNRVHTIRNTSKTILKPFQDFLISDFESKPLKEIEDWATKQAYLAMGNILTVCALEGIDSCPMEGFDPEAYNEILNLNKLGLKSVLLLPIGYRATDDIFADFKKVRKTVTESVIELKTN</sequence>
<reference evidence="8 9" key="1">
    <citation type="submission" date="2018-05" db="EMBL/GenBank/DDBJ databases">
        <title>Genomic Encyclopedia of Archaeal and Bacterial Type Strains, Phase II (KMG-II): from individual species to whole genera.</title>
        <authorList>
            <person name="Goeker M."/>
        </authorList>
    </citation>
    <scope>NUCLEOTIDE SEQUENCE [LARGE SCALE GENOMIC DNA]</scope>
    <source>
        <strain evidence="8 9">DSM 22637</strain>
    </source>
</reference>
<dbReference type="GO" id="GO:0016491">
    <property type="term" value="F:oxidoreductase activity"/>
    <property type="evidence" value="ECO:0007669"/>
    <property type="project" value="UniProtKB-KW"/>
</dbReference>
<dbReference type="InterPro" id="IPR033878">
    <property type="entry name" value="NfsB-like"/>
</dbReference>
<dbReference type="SUPFAM" id="SSF55469">
    <property type="entry name" value="FMN-dependent nitroreductase-like"/>
    <property type="match status" value="1"/>
</dbReference>
<dbReference type="RefSeq" id="WP_109681555.1">
    <property type="nucleotide sequence ID" value="NZ_QGGP01000002.1"/>
</dbReference>
<evidence type="ECO:0000256" key="4">
    <source>
        <dbReference type="ARBA" id="ARBA00022643"/>
    </source>
</evidence>
<comment type="cofactor">
    <cofactor evidence="1">
        <name>FMN</name>
        <dbReference type="ChEBI" id="CHEBI:58210"/>
    </cofactor>
</comment>
<evidence type="ECO:0000313" key="9">
    <source>
        <dbReference type="Proteomes" id="UP000245430"/>
    </source>
</evidence>
<keyword evidence="5" id="KW-0521">NADP</keyword>
<accession>A0A316E9W9</accession>
<keyword evidence="4" id="KW-0288">FMN</keyword>
<proteinExistence type="inferred from homology"/>
<evidence type="ECO:0000256" key="1">
    <source>
        <dbReference type="ARBA" id="ARBA00001917"/>
    </source>
</evidence>
<keyword evidence="6" id="KW-0560">Oxidoreductase</keyword>
<protein>
    <submittedName>
        <fullName evidence="8">Nitroreductase</fullName>
    </submittedName>
</protein>
<dbReference type="CDD" id="cd02149">
    <property type="entry name" value="NfsB-like"/>
    <property type="match status" value="1"/>
</dbReference>
<gene>
    <name evidence="8" type="ORF">LX78_01020</name>
</gene>
<dbReference type="OrthoDB" id="9809288at2"/>
<comment type="similarity">
    <text evidence="2">Belongs to the nitroreductase family.</text>
</comment>
<dbReference type="EMBL" id="QGGP01000002">
    <property type="protein sequence ID" value="PWK19670.1"/>
    <property type="molecule type" value="Genomic_DNA"/>
</dbReference>
<evidence type="ECO:0000256" key="5">
    <source>
        <dbReference type="ARBA" id="ARBA00022857"/>
    </source>
</evidence>
<dbReference type="PANTHER" id="PTHR43673">
    <property type="entry name" value="NAD(P)H NITROREDUCTASE YDGI-RELATED"/>
    <property type="match status" value="1"/>
</dbReference>
<name>A0A316E9W9_9FLAO</name>
<dbReference type="InterPro" id="IPR029479">
    <property type="entry name" value="Nitroreductase"/>
</dbReference>
<evidence type="ECO:0000256" key="3">
    <source>
        <dbReference type="ARBA" id="ARBA00022630"/>
    </source>
</evidence>
<dbReference type="Proteomes" id="UP000245430">
    <property type="component" value="Unassembled WGS sequence"/>
</dbReference>
<evidence type="ECO:0000259" key="7">
    <source>
        <dbReference type="Pfam" id="PF00881"/>
    </source>
</evidence>
<organism evidence="8 9">
    <name type="scientific">Xanthomarina spongicola</name>
    <dbReference type="NCBI Taxonomy" id="570520"/>
    <lineage>
        <taxon>Bacteria</taxon>
        <taxon>Pseudomonadati</taxon>
        <taxon>Bacteroidota</taxon>
        <taxon>Flavobacteriia</taxon>
        <taxon>Flavobacteriales</taxon>
        <taxon>Flavobacteriaceae</taxon>
        <taxon>Xanthomarina</taxon>
    </lineage>
</organism>
<dbReference type="PANTHER" id="PTHR43673:SF2">
    <property type="entry name" value="NITROREDUCTASE"/>
    <property type="match status" value="1"/>
</dbReference>